<evidence type="ECO:0000259" key="2">
    <source>
        <dbReference type="Pfam" id="PF17680"/>
    </source>
</evidence>
<accession>A0A1A8XNH4</accession>
<evidence type="ECO:0000256" key="1">
    <source>
        <dbReference type="SAM" id="SignalP"/>
    </source>
</evidence>
<dbReference type="EMBL" id="FLQX01000111">
    <property type="protein sequence ID" value="SBT06710.1"/>
    <property type="molecule type" value="Genomic_DNA"/>
</dbReference>
<gene>
    <name evidence="3" type="ORF">ACCAA_350096</name>
</gene>
<dbReference type="InterPro" id="IPR041215">
    <property type="entry name" value="FlgO_dom"/>
</dbReference>
<organism evidence="3 4">
    <name type="scientific">Candidatus Accumulibacter aalborgensis</name>
    <dbReference type="NCBI Taxonomy" id="1860102"/>
    <lineage>
        <taxon>Bacteria</taxon>
        <taxon>Pseudomonadati</taxon>
        <taxon>Pseudomonadota</taxon>
        <taxon>Betaproteobacteria</taxon>
        <taxon>Candidatus Accumulibacter</taxon>
    </lineage>
</organism>
<proteinExistence type="predicted"/>
<dbReference type="PIRSF" id="PIRSF028688">
    <property type="entry name" value="UCP_imp_028688"/>
    <property type="match status" value="1"/>
</dbReference>
<protein>
    <recommendedName>
        <fullName evidence="2">FlgO domain-containing protein</fullName>
    </recommendedName>
</protein>
<keyword evidence="1" id="KW-0732">Signal</keyword>
<name>A0A1A8XNH4_9PROT</name>
<dbReference type="STRING" id="1860102.ACCAA_350096"/>
<dbReference type="AlphaFoldDB" id="A0A1A8XNH4"/>
<feature type="chain" id="PRO_5008381583" description="FlgO domain-containing protein" evidence="1">
    <location>
        <begin position="24"/>
        <end position="185"/>
    </location>
</feature>
<dbReference type="Pfam" id="PF17680">
    <property type="entry name" value="FlgO"/>
    <property type="match status" value="1"/>
</dbReference>
<evidence type="ECO:0000313" key="3">
    <source>
        <dbReference type="EMBL" id="SBT06710.1"/>
    </source>
</evidence>
<dbReference type="PROSITE" id="PS51257">
    <property type="entry name" value="PROKAR_LIPOPROTEIN"/>
    <property type="match status" value="1"/>
</dbReference>
<feature type="domain" description="FlgO" evidence="2">
    <location>
        <begin position="45"/>
        <end position="174"/>
    </location>
</feature>
<keyword evidence="4" id="KW-1185">Reference proteome</keyword>
<dbReference type="RefSeq" id="WP_342674052.1">
    <property type="nucleotide sequence ID" value="NZ_FLQX01000111.1"/>
</dbReference>
<dbReference type="InterPro" id="IPR014549">
    <property type="entry name" value="FlgO"/>
</dbReference>
<feature type="signal peptide" evidence="1">
    <location>
        <begin position="1"/>
        <end position="23"/>
    </location>
</feature>
<reference evidence="3 4" key="1">
    <citation type="submission" date="2016-06" db="EMBL/GenBank/DDBJ databases">
        <authorList>
            <person name="Kjaerup R.B."/>
            <person name="Dalgaard T.S."/>
            <person name="Juul-Madsen H.R."/>
        </authorList>
    </citation>
    <scope>NUCLEOTIDE SEQUENCE [LARGE SCALE GENOMIC DNA]</scope>
    <source>
        <strain evidence="3">3</strain>
    </source>
</reference>
<evidence type="ECO:0000313" key="4">
    <source>
        <dbReference type="Proteomes" id="UP000199169"/>
    </source>
</evidence>
<dbReference type="Proteomes" id="UP000199169">
    <property type="component" value="Unassembled WGS sequence"/>
</dbReference>
<sequence length="185" mass="19960">MMIKPLLLAGALSIGLLSGCATDANRVPEITYEAAANSPFVATNYRAADALISQFRASPDGGPLIVATVVNIDALDQSSTLGRLISEQVSARFSQRGWAMVEMKFRSAVYMKRGEGELILTREIGEVARLNKAQAVILGSYGVSGTVVFINMKIVQPGSNIVVAAYDYVLPYNNEIRSMLVRSTR</sequence>